<evidence type="ECO:0000256" key="1">
    <source>
        <dbReference type="ARBA" id="ARBA00004651"/>
    </source>
</evidence>
<keyword evidence="7 8" id="KW-0472">Membrane</keyword>
<evidence type="ECO:0000256" key="9">
    <source>
        <dbReference type="SAM" id="MobiDB-lite"/>
    </source>
</evidence>
<sequence>MSLSLSTASPASLTASAYQQDFDPVLGQLGPSAAVAAVPLLVLFVLLGALRWKAHWAGLTALGSAVVIAVAVYGMPLVQTVSAGGYGAASSFLPVIWILMNALWIFRLTEHTGYFAVLRRSFEGISDDQRIQVIIIAFAFGALLEALAGAGTPVAISAVMLVGLGLQPMRAAVAALVANTAPVAFGALSAPVTTLAAVTGRDFDTLGSVIGRQTSIVATIVPLVLVFLVDGRRGLREVWPAALVAGTAFGAGQFVFANFISVELADIGAALCCATALVGFLRVWHPRPAPAAGPVPAAASVHTASPSPVMVGAGGAGDSGAEDTKKGDGRETAPVPGDGRRNVILSYLPYLTVIAVFVIAQFDAVKAHLSSAAVHFGWPGLHITGAKGVPVGTVFTFDYLPAAGTLLFVSGVITTVLLRVAPGESARIYGATLRQLTWTILCVLSVLALAYVMNLSGQTGSLGRALAAMGAAFAVFSPVIGWLGVAITGSDNSSNALFGAVQITAAQQTGLPLDLMAAANSSGGVVGKMISPQSLAIAAAVVGVQGREGDIFRKVIGYSLALLALIALIVFLQSTPVLSWMLP</sequence>
<keyword evidence="4 8" id="KW-1003">Cell membrane</keyword>
<evidence type="ECO:0000256" key="6">
    <source>
        <dbReference type="ARBA" id="ARBA00022989"/>
    </source>
</evidence>
<evidence type="ECO:0000256" key="8">
    <source>
        <dbReference type="RuleBase" id="RU365092"/>
    </source>
</evidence>
<dbReference type="PANTHER" id="PTHR30003">
    <property type="entry name" value="L-LACTATE PERMEASE"/>
    <property type="match status" value="1"/>
</dbReference>
<evidence type="ECO:0000256" key="5">
    <source>
        <dbReference type="ARBA" id="ARBA00022692"/>
    </source>
</evidence>
<feature type="transmembrane region" description="Helical" evidence="8">
    <location>
        <begin position="555"/>
        <end position="574"/>
    </location>
</feature>
<feature type="transmembrane region" description="Helical" evidence="8">
    <location>
        <begin position="241"/>
        <end position="261"/>
    </location>
</feature>
<dbReference type="PANTHER" id="PTHR30003:SF0">
    <property type="entry name" value="GLYCOLATE PERMEASE GLCA-RELATED"/>
    <property type="match status" value="1"/>
</dbReference>
<keyword evidence="6 8" id="KW-1133">Transmembrane helix</keyword>
<feature type="transmembrane region" description="Helical" evidence="8">
    <location>
        <begin position="210"/>
        <end position="229"/>
    </location>
</feature>
<dbReference type="AlphaFoldDB" id="A0A917XIK0"/>
<feature type="transmembrane region" description="Helical" evidence="8">
    <location>
        <begin position="399"/>
        <end position="421"/>
    </location>
</feature>
<comment type="caution">
    <text evidence="10">The sequence shown here is derived from an EMBL/GenBank/DDBJ whole genome shotgun (WGS) entry which is preliminary data.</text>
</comment>
<gene>
    <name evidence="10" type="ORF">GCM10011578_063830</name>
</gene>
<comment type="function">
    <text evidence="8">Uptake of L-lactate across the membrane. Can also transport D-lactate and glycolate.</text>
</comment>
<dbReference type="RefSeq" id="WP_373295000.1">
    <property type="nucleotide sequence ID" value="NZ_BMML01000016.1"/>
</dbReference>
<dbReference type="GO" id="GO:0005886">
    <property type="term" value="C:plasma membrane"/>
    <property type="evidence" value="ECO:0007669"/>
    <property type="project" value="UniProtKB-SubCell"/>
</dbReference>
<dbReference type="Proteomes" id="UP000653411">
    <property type="component" value="Unassembled WGS sequence"/>
</dbReference>
<dbReference type="InterPro" id="IPR003804">
    <property type="entry name" value="Lactate_perm"/>
</dbReference>
<comment type="subcellular location">
    <subcellularLocation>
        <location evidence="1 8">Cell membrane</location>
        <topology evidence="1 8">Multi-pass membrane protein</topology>
    </subcellularLocation>
</comment>
<dbReference type="GO" id="GO:0015129">
    <property type="term" value="F:lactate transmembrane transporter activity"/>
    <property type="evidence" value="ECO:0007669"/>
    <property type="project" value="UniProtKB-UniRule"/>
</dbReference>
<feature type="compositionally biased region" description="Basic and acidic residues" evidence="9">
    <location>
        <begin position="322"/>
        <end position="331"/>
    </location>
</feature>
<dbReference type="GO" id="GO:0015295">
    <property type="term" value="F:solute:proton symporter activity"/>
    <property type="evidence" value="ECO:0007669"/>
    <property type="project" value="TreeGrafter"/>
</dbReference>
<evidence type="ECO:0000256" key="3">
    <source>
        <dbReference type="ARBA" id="ARBA00022448"/>
    </source>
</evidence>
<evidence type="ECO:0000256" key="4">
    <source>
        <dbReference type="ARBA" id="ARBA00022475"/>
    </source>
</evidence>
<dbReference type="EMBL" id="BMML01000016">
    <property type="protein sequence ID" value="GGN28079.1"/>
    <property type="molecule type" value="Genomic_DNA"/>
</dbReference>
<keyword evidence="5 8" id="KW-0812">Transmembrane</keyword>
<evidence type="ECO:0000313" key="10">
    <source>
        <dbReference type="EMBL" id="GGN28079.1"/>
    </source>
</evidence>
<evidence type="ECO:0000256" key="2">
    <source>
        <dbReference type="ARBA" id="ARBA00010100"/>
    </source>
</evidence>
<reference evidence="10" key="2">
    <citation type="submission" date="2020-09" db="EMBL/GenBank/DDBJ databases">
        <authorList>
            <person name="Sun Q."/>
            <person name="Zhou Y."/>
        </authorList>
    </citation>
    <scope>NUCLEOTIDE SEQUENCE</scope>
    <source>
        <strain evidence="10">CGMCC 4.7110</strain>
    </source>
</reference>
<evidence type="ECO:0000313" key="11">
    <source>
        <dbReference type="Proteomes" id="UP000653411"/>
    </source>
</evidence>
<evidence type="ECO:0000256" key="7">
    <source>
        <dbReference type="ARBA" id="ARBA00023136"/>
    </source>
</evidence>
<feature type="region of interest" description="Disordered" evidence="9">
    <location>
        <begin position="312"/>
        <end position="335"/>
    </location>
</feature>
<reference evidence="10" key="1">
    <citation type="journal article" date="2014" name="Int. J. Syst. Evol. Microbiol.">
        <title>Complete genome sequence of Corynebacterium casei LMG S-19264T (=DSM 44701T), isolated from a smear-ripened cheese.</title>
        <authorList>
            <consortium name="US DOE Joint Genome Institute (JGI-PGF)"/>
            <person name="Walter F."/>
            <person name="Albersmeier A."/>
            <person name="Kalinowski J."/>
            <person name="Ruckert C."/>
        </authorList>
    </citation>
    <scope>NUCLEOTIDE SEQUENCE</scope>
    <source>
        <strain evidence="10">CGMCC 4.7110</strain>
    </source>
</reference>
<proteinExistence type="inferred from homology"/>
<keyword evidence="3 8" id="KW-0813">Transport</keyword>
<feature type="transmembrane region" description="Helical" evidence="8">
    <location>
        <begin position="344"/>
        <end position="362"/>
    </location>
</feature>
<feature type="transmembrane region" description="Helical" evidence="8">
    <location>
        <begin position="173"/>
        <end position="198"/>
    </location>
</feature>
<feature type="transmembrane region" description="Helical" evidence="8">
    <location>
        <begin position="465"/>
        <end position="487"/>
    </location>
</feature>
<accession>A0A917XIK0</accession>
<feature type="transmembrane region" description="Helical" evidence="8">
    <location>
        <begin position="56"/>
        <end position="74"/>
    </location>
</feature>
<dbReference type="Pfam" id="PF02652">
    <property type="entry name" value="Lactate_perm"/>
    <property type="match status" value="1"/>
</dbReference>
<protein>
    <recommendedName>
        <fullName evidence="8">L-lactate permease</fullName>
    </recommendedName>
</protein>
<feature type="transmembrane region" description="Helical" evidence="8">
    <location>
        <begin position="86"/>
        <end position="106"/>
    </location>
</feature>
<keyword evidence="11" id="KW-1185">Reference proteome</keyword>
<dbReference type="NCBIfam" id="TIGR00795">
    <property type="entry name" value="lctP"/>
    <property type="match status" value="1"/>
</dbReference>
<organism evidence="10 11">
    <name type="scientific">Streptomyces fuscichromogenes</name>
    <dbReference type="NCBI Taxonomy" id="1324013"/>
    <lineage>
        <taxon>Bacteria</taxon>
        <taxon>Bacillati</taxon>
        <taxon>Actinomycetota</taxon>
        <taxon>Actinomycetes</taxon>
        <taxon>Kitasatosporales</taxon>
        <taxon>Streptomycetaceae</taxon>
        <taxon>Streptomyces</taxon>
    </lineage>
</organism>
<comment type="similarity">
    <text evidence="2 8">Belongs to the lactate permease family.</text>
</comment>
<name>A0A917XIK0_9ACTN</name>
<feature type="transmembrane region" description="Helical" evidence="8">
    <location>
        <begin position="433"/>
        <end position="453"/>
    </location>
</feature>
<feature type="transmembrane region" description="Helical" evidence="8">
    <location>
        <begin position="29"/>
        <end position="49"/>
    </location>
</feature>